<dbReference type="FunFam" id="1.10.8.60:FF:000017">
    <property type="entry name" value="ATP-dependent chaperone ClpB"/>
    <property type="match status" value="1"/>
</dbReference>
<dbReference type="GO" id="GO:0034605">
    <property type="term" value="P:cellular response to heat"/>
    <property type="evidence" value="ECO:0007669"/>
    <property type="project" value="TreeGrafter"/>
</dbReference>
<dbReference type="InterPro" id="IPR036628">
    <property type="entry name" value="Clp_N_dom_sf"/>
</dbReference>
<keyword evidence="1 5" id="KW-0677">Repeat</keyword>
<dbReference type="FunFam" id="1.10.1780.10:FF:000001">
    <property type="entry name" value="ATP-dependent Clp protease ATP-binding subunit"/>
    <property type="match status" value="1"/>
</dbReference>
<dbReference type="Gene3D" id="3.40.50.300">
    <property type="entry name" value="P-loop containing nucleotide triphosphate hydrolases"/>
    <property type="match status" value="2"/>
</dbReference>
<dbReference type="PROSITE" id="PS51903">
    <property type="entry name" value="CLP_R"/>
    <property type="match status" value="1"/>
</dbReference>
<dbReference type="Pfam" id="PF10431">
    <property type="entry name" value="ClpB_D2-small"/>
    <property type="match status" value="1"/>
</dbReference>
<evidence type="ECO:0000313" key="9">
    <source>
        <dbReference type="Proteomes" id="UP000306985"/>
    </source>
</evidence>
<dbReference type="Pfam" id="PF07724">
    <property type="entry name" value="AAA_2"/>
    <property type="match status" value="1"/>
</dbReference>
<dbReference type="InterPro" id="IPR004176">
    <property type="entry name" value="Clp_R_N"/>
</dbReference>
<evidence type="ECO:0000256" key="3">
    <source>
        <dbReference type="ARBA" id="ARBA00022840"/>
    </source>
</evidence>
<dbReference type="Proteomes" id="UP000306985">
    <property type="component" value="Unassembled WGS sequence"/>
</dbReference>
<evidence type="ECO:0000259" key="7">
    <source>
        <dbReference type="PROSITE" id="PS51903"/>
    </source>
</evidence>
<dbReference type="SMART" id="SM00382">
    <property type="entry name" value="AAA"/>
    <property type="match status" value="2"/>
</dbReference>
<keyword evidence="8" id="KW-0645">Protease</keyword>
<evidence type="ECO:0000313" key="8">
    <source>
        <dbReference type="EMBL" id="TKV58550.1"/>
    </source>
</evidence>
<dbReference type="AlphaFoldDB" id="A0A4U6QEL3"/>
<keyword evidence="4" id="KW-0143">Chaperone</keyword>
<dbReference type="GO" id="GO:0016887">
    <property type="term" value="F:ATP hydrolysis activity"/>
    <property type="evidence" value="ECO:0007669"/>
    <property type="project" value="InterPro"/>
</dbReference>
<dbReference type="SUPFAM" id="SSF81923">
    <property type="entry name" value="Double Clp-N motif"/>
    <property type="match status" value="1"/>
</dbReference>
<accession>A0A4U6QEL3</accession>
<dbReference type="EMBL" id="SZZH01000003">
    <property type="protein sequence ID" value="TKV58550.1"/>
    <property type="molecule type" value="Genomic_DNA"/>
</dbReference>
<evidence type="ECO:0000256" key="2">
    <source>
        <dbReference type="ARBA" id="ARBA00022741"/>
    </source>
</evidence>
<dbReference type="InterPro" id="IPR001943">
    <property type="entry name" value="UVR_dom"/>
</dbReference>
<name>A0A4U6QEL3_9ACTN</name>
<evidence type="ECO:0000256" key="5">
    <source>
        <dbReference type="PROSITE-ProRule" id="PRU01251"/>
    </source>
</evidence>
<dbReference type="InterPro" id="IPR003959">
    <property type="entry name" value="ATPase_AAA_core"/>
</dbReference>
<dbReference type="Gene3D" id="4.10.860.10">
    <property type="entry name" value="UVR domain"/>
    <property type="match status" value="1"/>
</dbReference>
<dbReference type="FunFam" id="3.40.50.300:FF:000025">
    <property type="entry name" value="ATP-dependent Clp protease subunit"/>
    <property type="match status" value="1"/>
</dbReference>
<dbReference type="OrthoDB" id="9803641at2"/>
<dbReference type="GO" id="GO:0006508">
    <property type="term" value="P:proteolysis"/>
    <property type="evidence" value="ECO:0007669"/>
    <property type="project" value="UniProtKB-KW"/>
</dbReference>
<dbReference type="Pfam" id="PF00004">
    <property type="entry name" value="AAA"/>
    <property type="match status" value="1"/>
</dbReference>
<keyword evidence="8" id="KW-0378">Hydrolase</keyword>
<keyword evidence="3 8" id="KW-0067">ATP-binding</keyword>
<sequence>MFERFTDRARRVVVLAQEEARMLNHNYIGTEHILLGLIHEGEGVAAKALESLGIALEGVRAQVEEIIGQGQQSPSGHIPFTPRAKKVLELSLREALQLGHNYIGTEHILLGLIREGEGVAAQVLVKLGADLNRVRQQVLQLLSGYQGKETAAAEGGRSEGSSSTSLVLDQFGRNLTQSAREGKLDPVIGREKEIERVMQVLSRRTKNNPVLIGEPGVGKTAVVEGLAQAIIRGDVPQTLKDKHLYTLDLGSLVAGSRYRGDFEERLKKVLKEIRTRGDIIMFIDEIHTLVGAGAAEGAIDAASILKPMLARGELQTIGATTLDEYRKYVEKDAALERRFQPIQVGEPSVAHTIEILKGLRDRYEAHHRITITDDALVAAATLADRYISDRYLPDKAIDLIDEAGARMRIRRMTAPPDLRDFDEKLAAVRKDKESAIDAQDFEKAAALRDSEKQLLTKKNEREKAWKDGDLDVISEVDDEQIAEVLANWTGIPVFKLTEEETTRLLRMEDELHKRIIGQNQAVKAVSQAIRRTRAGLKDPKRPSGSFIFAGPSGVGKTELTKALAEFLFGDEDALIQVDMGEFHDRYTASRLFGAPPGYVGYEEGGQLTEKVRRKPFSVVLFDEIEKAHQDIYNTLLQVLEDGRLTDGQGRTVDFKNTVIVFTSNLGTGDISKSVSLGFAQGNTDQSNYERMKQKVNDELKRHFRPEFLNRIDDVVVFHQLTPVEINQMVDLMLGRVETALKNKDMALEVTDAAKTLLGERGFDPVLGARPLRRTIQREIEDKLSEKILFDEVRPGQVVLVDVAEATDELTGKPTKVFTFRGEDKAVPEPVAAGVAGDAGDISLEKDAG</sequence>
<keyword evidence="2" id="KW-0547">Nucleotide-binding</keyword>
<dbReference type="InterPro" id="IPR003593">
    <property type="entry name" value="AAA+_ATPase"/>
</dbReference>
<dbReference type="PRINTS" id="PR00300">
    <property type="entry name" value="CLPPROTEASEA"/>
</dbReference>
<dbReference type="InterPro" id="IPR027417">
    <property type="entry name" value="P-loop_NTPase"/>
</dbReference>
<dbReference type="CDD" id="cd19499">
    <property type="entry name" value="RecA-like_ClpB_Hsp104-like"/>
    <property type="match status" value="1"/>
</dbReference>
<dbReference type="SMART" id="SM01086">
    <property type="entry name" value="ClpB_D2-small"/>
    <property type="match status" value="1"/>
</dbReference>
<dbReference type="Gene3D" id="1.10.1780.10">
    <property type="entry name" value="Clp, N-terminal domain"/>
    <property type="match status" value="1"/>
</dbReference>
<dbReference type="FunFam" id="3.40.50.300:FF:000010">
    <property type="entry name" value="Chaperone clpB 1, putative"/>
    <property type="match status" value="1"/>
</dbReference>
<dbReference type="Pfam" id="PF17871">
    <property type="entry name" value="AAA_lid_9"/>
    <property type="match status" value="1"/>
</dbReference>
<feature type="domain" description="Clp R" evidence="7">
    <location>
        <begin position="2"/>
        <end position="144"/>
    </location>
</feature>
<evidence type="ECO:0000256" key="1">
    <source>
        <dbReference type="ARBA" id="ARBA00022737"/>
    </source>
</evidence>
<dbReference type="InterPro" id="IPR041546">
    <property type="entry name" value="ClpA/ClpB_AAA_lid"/>
</dbReference>
<reference evidence="8 9" key="1">
    <citation type="submission" date="2019-05" db="EMBL/GenBank/DDBJ databases">
        <title>Nakamurella sp. N5BH11, whole genome shotgun sequence.</title>
        <authorList>
            <person name="Tuo L."/>
        </authorList>
    </citation>
    <scope>NUCLEOTIDE SEQUENCE [LARGE SCALE GENOMIC DNA]</scope>
    <source>
        <strain evidence="8 9">N5BH11</strain>
    </source>
</reference>
<protein>
    <submittedName>
        <fullName evidence="8">ATP-dependent Clp protease ATP-binding subunit</fullName>
    </submittedName>
</protein>
<keyword evidence="9" id="KW-1185">Reference proteome</keyword>
<gene>
    <name evidence="8" type="ORF">FDO65_13480</name>
</gene>
<dbReference type="PANTHER" id="PTHR11638:SF18">
    <property type="entry name" value="HEAT SHOCK PROTEIN 104"/>
    <property type="match status" value="1"/>
</dbReference>
<proteinExistence type="predicted"/>
<dbReference type="CDD" id="cd00009">
    <property type="entry name" value="AAA"/>
    <property type="match status" value="1"/>
</dbReference>
<dbReference type="SUPFAM" id="SSF52540">
    <property type="entry name" value="P-loop containing nucleoside triphosphate hydrolases"/>
    <property type="match status" value="2"/>
</dbReference>
<evidence type="ECO:0000256" key="4">
    <source>
        <dbReference type="ARBA" id="ARBA00023186"/>
    </source>
</evidence>
<feature type="domain" description="UVR" evidence="6">
    <location>
        <begin position="422"/>
        <end position="457"/>
    </location>
</feature>
<dbReference type="FunFam" id="1.10.8.60:FF:000011">
    <property type="entry name" value="ATP-dependent Clp protease ATP-binding subunit"/>
    <property type="match status" value="1"/>
</dbReference>
<dbReference type="GO" id="GO:0008233">
    <property type="term" value="F:peptidase activity"/>
    <property type="evidence" value="ECO:0007669"/>
    <property type="project" value="UniProtKB-KW"/>
</dbReference>
<comment type="caution">
    <text evidence="8">The sequence shown here is derived from an EMBL/GenBank/DDBJ whole genome shotgun (WGS) entry which is preliminary data.</text>
</comment>
<dbReference type="Pfam" id="PF02861">
    <property type="entry name" value="Clp_N"/>
    <property type="match status" value="1"/>
</dbReference>
<dbReference type="InterPro" id="IPR050130">
    <property type="entry name" value="ClpA_ClpB"/>
</dbReference>
<organism evidence="8 9">
    <name type="scientific">Nakamurella flava</name>
    <dbReference type="NCBI Taxonomy" id="2576308"/>
    <lineage>
        <taxon>Bacteria</taxon>
        <taxon>Bacillati</taxon>
        <taxon>Actinomycetota</taxon>
        <taxon>Actinomycetes</taxon>
        <taxon>Nakamurellales</taxon>
        <taxon>Nakamurellaceae</taxon>
        <taxon>Nakamurella</taxon>
    </lineage>
</organism>
<dbReference type="PROSITE" id="PS50151">
    <property type="entry name" value="UVR"/>
    <property type="match status" value="1"/>
</dbReference>
<dbReference type="InterPro" id="IPR001270">
    <property type="entry name" value="ClpA/B"/>
</dbReference>
<dbReference type="Gene3D" id="1.10.8.60">
    <property type="match status" value="2"/>
</dbReference>
<dbReference type="InterPro" id="IPR019489">
    <property type="entry name" value="Clp_ATPase_C"/>
</dbReference>
<evidence type="ECO:0000259" key="6">
    <source>
        <dbReference type="PROSITE" id="PS50151"/>
    </source>
</evidence>
<dbReference type="InterPro" id="IPR018368">
    <property type="entry name" value="ClpA/B_CS1"/>
</dbReference>
<dbReference type="GO" id="GO:0005737">
    <property type="term" value="C:cytoplasm"/>
    <property type="evidence" value="ECO:0007669"/>
    <property type="project" value="TreeGrafter"/>
</dbReference>
<dbReference type="RefSeq" id="WP_137450213.1">
    <property type="nucleotide sequence ID" value="NZ_SZZH01000003.1"/>
</dbReference>
<dbReference type="PROSITE" id="PS00870">
    <property type="entry name" value="CLPAB_1"/>
    <property type="match status" value="1"/>
</dbReference>
<dbReference type="GO" id="GO:0005524">
    <property type="term" value="F:ATP binding"/>
    <property type="evidence" value="ECO:0007669"/>
    <property type="project" value="UniProtKB-KW"/>
</dbReference>
<dbReference type="PANTHER" id="PTHR11638">
    <property type="entry name" value="ATP-DEPENDENT CLP PROTEASE"/>
    <property type="match status" value="1"/>
</dbReference>